<keyword evidence="2" id="KW-1185">Reference proteome</keyword>
<protein>
    <submittedName>
        <fullName evidence="1">Uncharacterized protein</fullName>
    </submittedName>
</protein>
<reference evidence="1 2" key="1">
    <citation type="submission" date="2019-02" db="EMBL/GenBank/DDBJ databases">
        <title>Deep-cultivation of Planctomycetes and their phenomic and genomic characterization uncovers novel biology.</title>
        <authorList>
            <person name="Wiegand S."/>
            <person name="Jogler M."/>
            <person name="Boedeker C."/>
            <person name="Pinto D."/>
            <person name="Vollmers J."/>
            <person name="Rivas-Marin E."/>
            <person name="Kohn T."/>
            <person name="Peeters S.H."/>
            <person name="Heuer A."/>
            <person name="Rast P."/>
            <person name="Oberbeckmann S."/>
            <person name="Bunk B."/>
            <person name="Jeske O."/>
            <person name="Meyerdierks A."/>
            <person name="Storesund J.E."/>
            <person name="Kallscheuer N."/>
            <person name="Luecker S."/>
            <person name="Lage O.M."/>
            <person name="Pohl T."/>
            <person name="Merkel B.J."/>
            <person name="Hornburger P."/>
            <person name="Mueller R.-W."/>
            <person name="Bruemmer F."/>
            <person name="Labrenz M."/>
            <person name="Spormann A.M."/>
            <person name="Op Den Camp H."/>
            <person name="Overmann J."/>
            <person name="Amann R."/>
            <person name="Jetten M.S.M."/>
            <person name="Mascher T."/>
            <person name="Medema M.H."/>
            <person name="Devos D.P."/>
            <person name="Kaster A.-K."/>
            <person name="Ovreas L."/>
            <person name="Rohde M."/>
            <person name="Galperin M.Y."/>
            <person name="Jogler C."/>
        </authorList>
    </citation>
    <scope>NUCLEOTIDE SEQUENCE [LARGE SCALE GENOMIC DNA]</scope>
    <source>
        <strain evidence="1 2">Pla52o</strain>
    </source>
</reference>
<dbReference type="Proteomes" id="UP000316304">
    <property type="component" value="Unassembled WGS sequence"/>
</dbReference>
<comment type="caution">
    <text evidence="1">The sequence shown here is derived from an EMBL/GenBank/DDBJ whole genome shotgun (WGS) entry which is preliminary data.</text>
</comment>
<sequence>MQAVDRDSESDSLTKTRLVRLEDAAGCHGIDWLWSIFSSAVTQTRPPMLASCTPPLLFRFVPCNQQAVSISLCPEPPVP</sequence>
<dbReference type="AlphaFoldDB" id="A0A5C6C075"/>
<proteinExistence type="predicted"/>
<organism evidence="1 2">
    <name type="scientific">Novipirellula galeiformis</name>
    <dbReference type="NCBI Taxonomy" id="2528004"/>
    <lineage>
        <taxon>Bacteria</taxon>
        <taxon>Pseudomonadati</taxon>
        <taxon>Planctomycetota</taxon>
        <taxon>Planctomycetia</taxon>
        <taxon>Pirellulales</taxon>
        <taxon>Pirellulaceae</taxon>
        <taxon>Novipirellula</taxon>
    </lineage>
</organism>
<evidence type="ECO:0000313" key="2">
    <source>
        <dbReference type="Proteomes" id="UP000316304"/>
    </source>
</evidence>
<accession>A0A5C6C075</accession>
<dbReference type="EMBL" id="SJPT01000011">
    <property type="protein sequence ID" value="TWU17502.1"/>
    <property type="molecule type" value="Genomic_DNA"/>
</dbReference>
<name>A0A5C6C075_9BACT</name>
<gene>
    <name evidence="1" type="ORF">Pla52o_50580</name>
</gene>
<dbReference type="RefSeq" id="WP_231612582.1">
    <property type="nucleotide sequence ID" value="NZ_SJPT01000011.1"/>
</dbReference>
<evidence type="ECO:0000313" key="1">
    <source>
        <dbReference type="EMBL" id="TWU17502.1"/>
    </source>
</evidence>